<name>A0AAU9L7F5_9STRA</name>
<organism evidence="1 2">
    <name type="scientific">Peronospora belbahrii</name>
    <dbReference type="NCBI Taxonomy" id="622444"/>
    <lineage>
        <taxon>Eukaryota</taxon>
        <taxon>Sar</taxon>
        <taxon>Stramenopiles</taxon>
        <taxon>Oomycota</taxon>
        <taxon>Peronosporomycetes</taxon>
        <taxon>Peronosporales</taxon>
        <taxon>Peronosporaceae</taxon>
        <taxon>Peronospora</taxon>
    </lineage>
</organism>
<protein>
    <submittedName>
        <fullName evidence="1">Uncharacterized protein</fullName>
    </submittedName>
</protein>
<comment type="caution">
    <text evidence="1">The sequence shown here is derived from an EMBL/GenBank/DDBJ whole genome shotgun (WGS) entry which is preliminary data.</text>
</comment>
<accession>A0AAU9L7F5</accession>
<reference evidence="1" key="1">
    <citation type="submission" date="2021-11" db="EMBL/GenBank/DDBJ databases">
        <authorList>
            <person name="Islam A."/>
            <person name="Islam S."/>
            <person name="Flora M.S."/>
            <person name="Rahman M."/>
            <person name="Ziaur R.M."/>
            <person name="Epstein J.H."/>
            <person name="Hassan M."/>
            <person name="Klassen M."/>
            <person name="Woodard K."/>
            <person name="Webb A."/>
            <person name="Webby R.J."/>
            <person name="El Zowalaty M.E."/>
        </authorList>
    </citation>
    <scope>NUCLEOTIDE SEQUENCE</scope>
    <source>
        <strain evidence="1">Pbs3</strain>
    </source>
</reference>
<dbReference type="Proteomes" id="UP001160483">
    <property type="component" value="Unassembled WGS sequence"/>
</dbReference>
<gene>
    <name evidence="1" type="ORF">PBS003_LOCUS7966</name>
</gene>
<dbReference type="EMBL" id="CAKKTJ010000328">
    <property type="protein sequence ID" value="CAH0481360.1"/>
    <property type="molecule type" value="Genomic_DNA"/>
</dbReference>
<sequence>MPELMKKRQKSQSDDPFDNRAFLLETKYHYAGGSCRCMFQYATAEVIYQLNRAIETLPNFSTVILSSGSRLPLIVNHLFALFECHSPKGLIAPMISRYTAIQTGFKTCPEEIKLFFKYREFANPIFSELMLEMAFLYLNDMAASKYSMKEKV</sequence>
<evidence type="ECO:0000313" key="1">
    <source>
        <dbReference type="EMBL" id="CAH0481360.1"/>
    </source>
</evidence>
<evidence type="ECO:0000313" key="2">
    <source>
        <dbReference type="Proteomes" id="UP001160483"/>
    </source>
</evidence>
<dbReference type="AlphaFoldDB" id="A0AAU9L7F5"/>
<proteinExistence type="predicted"/>